<protein>
    <submittedName>
        <fullName evidence="2">Uncharacterized protein</fullName>
    </submittedName>
</protein>
<accession>A0A067TQS5</accession>
<dbReference type="HOGENOM" id="CLU_2197304_0_0_1"/>
<dbReference type="OrthoDB" id="3044801at2759"/>
<proteinExistence type="predicted"/>
<dbReference type="PROSITE" id="PS51257">
    <property type="entry name" value="PROKAR_LIPOPROTEIN"/>
    <property type="match status" value="1"/>
</dbReference>
<sequence>MQFKVVFLSTALLAFSSLALSATITGFGGAACTGPADLSNALTVDECLIFGNHSQKSLSYSGVTNEIKFYIFGNCTYPNLVFGGGSGCATAPQGFSWGSVMII</sequence>
<evidence type="ECO:0000256" key="1">
    <source>
        <dbReference type="SAM" id="SignalP"/>
    </source>
</evidence>
<evidence type="ECO:0000313" key="2">
    <source>
        <dbReference type="EMBL" id="KDR81323.1"/>
    </source>
</evidence>
<evidence type="ECO:0000313" key="3">
    <source>
        <dbReference type="Proteomes" id="UP000027222"/>
    </source>
</evidence>
<organism evidence="2 3">
    <name type="scientific">Galerina marginata (strain CBS 339.88)</name>
    <dbReference type="NCBI Taxonomy" id="685588"/>
    <lineage>
        <taxon>Eukaryota</taxon>
        <taxon>Fungi</taxon>
        <taxon>Dikarya</taxon>
        <taxon>Basidiomycota</taxon>
        <taxon>Agaricomycotina</taxon>
        <taxon>Agaricomycetes</taxon>
        <taxon>Agaricomycetidae</taxon>
        <taxon>Agaricales</taxon>
        <taxon>Agaricineae</taxon>
        <taxon>Strophariaceae</taxon>
        <taxon>Galerina</taxon>
    </lineage>
</organism>
<feature type="signal peptide" evidence="1">
    <location>
        <begin position="1"/>
        <end position="21"/>
    </location>
</feature>
<dbReference type="AlphaFoldDB" id="A0A067TQS5"/>
<feature type="chain" id="PRO_5001647151" evidence="1">
    <location>
        <begin position="22"/>
        <end position="103"/>
    </location>
</feature>
<keyword evidence="1" id="KW-0732">Signal</keyword>
<name>A0A067TQS5_GALM3</name>
<dbReference type="EMBL" id="KL142371">
    <property type="protein sequence ID" value="KDR81323.1"/>
    <property type="molecule type" value="Genomic_DNA"/>
</dbReference>
<dbReference type="Proteomes" id="UP000027222">
    <property type="component" value="Unassembled WGS sequence"/>
</dbReference>
<reference evidence="3" key="1">
    <citation type="journal article" date="2014" name="Proc. Natl. Acad. Sci. U.S.A.">
        <title>Extensive sampling of basidiomycete genomes demonstrates inadequacy of the white-rot/brown-rot paradigm for wood decay fungi.</title>
        <authorList>
            <person name="Riley R."/>
            <person name="Salamov A.A."/>
            <person name="Brown D.W."/>
            <person name="Nagy L.G."/>
            <person name="Floudas D."/>
            <person name="Held B.W."/>
            <person name="Levasseur A."/>
            <person name="Lombard V."/>
            <person name="Morin E."/>
            <person name="Otillar R."/>
            <person name="Lindquist E.A."/>
            <person name="Sun H."/>
            <person name="LaButti K.M."/>
            <person name="Schmutz J."/>
            <person name="Jabbour D."/>
            <person name="Luo H."/>
            <person name="Baker S.E."/>
            <person name="Pisabarro A.G."/>
            <person name="Walton J.D."/>
            <person name="Blanchette R.A."/>
            <person name="Henrissat B."/>
            <person name="Martin F."/>
            <person name="Cullen D."/>
            <person name="Hibbett D.S."/>
            <person name="Grigoriev I.V."/>
        </authorList>
    </citation>
    <scope>NUCLEOTIDE SEQUENCE [LARGE SCALE GENOMIC DNA]</scope>
    <source>
        <strain evidence="3">CBS 339.88</strain>
    </source>
</reference>
<keyword evidence="3" id="KW-1185">Reference proteome</keyword>
<gene>
    <name evidence="2" type="ORF">GALMADRAFT_208082</name>
</gene>